<dbReference type="EMBL" id="PVTV01000015">
    <property type="protein sequence ID" value="PRY97268.1"/>
    <property type="molecule type" value="Genomic_DNA"/>
</dbReference>
<dbReference type="OrthoDB" id="5294844at2"/>
<evidence type="ECO:0000256" key="1">
    <source>
        <dbReference type="ARBA" id="ARBA00022679"/>
    </source>
</evidence>
<keyword evidence="1 3" id="KW-0808">Transferase</keyword>
<sequence length="398" mass="43383">MTVNSSDSIDHQSVIPQRKGAKGPLSGIRVLDLSAYIAGPYGCALLADQGAEVIKIEPPIGDNLRKYPSSLHPESRAFLGMNRSKLGIMLDLKQTQDHAALIELVKTADVLVHNFRPSVPARIGISYDQLKAINPRLIYCAVSGYGDTGPLKDKAGFDQVLQTMTGMCVLQGKKDGPPEILYGSIVDYYASALVAGSVSSALYERERSGQGQFVGVSLLAAAMTLQSGRLIWAENEGRDVGRDMRSGGITGIHPTKDGYLYISANTPHFWTALCEKTGLHELACNERYDSVKKRAIHHAEIVPQLHTALMRKSALEWESHFGEEVPCSAARTIEDMFDHPQVLDQGMIATYHHPVVGNFRGLSQAIKFGRTPGPEPFAAPTLGQHTDLIKAEITRLNQ</sequence>
<dbReference type="Proteomes" id="UP000238308">
    <property type="component" value="Unassembled WGS sequence"/>
</dbReference>
<reference evidence="3 4" key="1">
    <citation type="submission" date="2018-03" db="EMBL/GenBank/DDBJ databases">
        <title>Genomic Encyclopedia of Type Strains, Phase III (KMG-III): the genomes of soil and plant-associated and newly described type strains.</title>
        <authorList>
            <person name="Whitman W."/>
        </authorList>
    </citation>
    <scope>NUCLEOTIDE SEQUENCE [LARGE SCALE GENOMIC DNA]</scope>
    <source>
        <strain evidence="3 4">MWH-P2sevCIIIb</strain>
    </source>
</reference>
<dbReference type="Gene3D" id="3.40.50.10540">
    <property type="entry name" value="Crotonobetainyl-coa:carnitine coa-transferase, domain 1"/>
    <property type="match status" value="1"/>
</dbReference>
<organism evidence="3 4">
    <name type="scientific">Jezberella montanilacus</name>
    <dbReference type="NCBI Taxonomy" id="323426"/>
    <lineage>
        <taxon>Bacteria</taxon>
        <taxon>Pseudomonadati</taxon>
        <taxon>Pseudomonadota</taxon>
        <taxon>Betaproteobacteria</taxon>
        <taxon>Burkholderiales</taxon>
        <taxon>Alcaligenaceae</taxon>
        <taxon>Jezberella</taxon>
    </lineage>
</organism>
<evidence type="ECO:0000256" key="2">
    <source>
        <dbReference type="SAM" id="MobiDB-lite"/>
    </source>
</evidence>
<dbReference type="RefSeq" id="WP_106228231.1">
    <property type="nucleotide sequence ID" value="NZ_PVTV01000015.1"/>
</dbReference>
<dbReference type="PANTHER" id="PTHR48207:SF4">
    <property type="entry name" value="BLL6097 PROTEIN"/>
    <property type="match status" value="1"/>
</dbReference>
<feature type="region of interest" description="Disordered" evidence="2">
    <location>
        <begin position="1"/>
        <end position="24"/>
    </location>
</feature>
<dbReference type="Pfam" id="PF02515">
    <property type="entry name" value="CoA_transf_3"/>
    <property type="match status" value="1"/>
</dbReference>
<proteinExistence type="predicted"/>
<name>A0A2T0XE89_9BURK</name>
<dbReference type="AlphaFoldDB" id="A0A2T0XE89"/>
<dbReference type="Gene3D" id="3.30.1540.10">
    <property type="entry name" value="formyl-coa transferase, domain 3"/>
    <property type="match status" value="1"/>
</dbReference>
<dbReference type="GO" id="GO:0008410">
    <property type="term" value="F:CoA-transferase activity"/>
    <property type="evidence" value="ECO:0007669"/>
    <property type="project" value="TreeGrafter"/>
</dbReference>
<protein>
    <submittedName>
        <fullName evidence="3">Formyl-CoA transferase</fullName>
    </submittedName>
</protein>
<dbReference type="InterPro" id="IPR003673">
    <property type="entry name" value="CoA-Trfase_fam_III"/>
</dbReference>
<dbReference type="InterPro" id="IPR050483">
    <property type="entry name" value="CoA-transferase_III_domain"/>
</dbReference>
<dbReference type="InterPro" id="IPR023606">
    <property type="entry name" value="CoA-Trfase_III_dom_1_sf"/>
</dbReference>
<evidence type="ECO:0000313" key="4">
    <source>
        <dbReference type="Proteomes" id="UP000238308"/>
    </source>
</evidence>
<dbReference type="PANTHER" id="PTHR48207">
    <property type="entry name" value="SUCCINATE--HYDROXYMETHYLGLUTARATE COA-TRANSFERASE"/>
    <property type="match status" value="1"/>
</dbReference>
<accession>A0A2T0XE89</accession>
<evidence type="ECO:0000313" key="3">
    <source>
        <dbReference type="EMBL" id="PRY97268.1"/>
    </source>
</evidence>
<comment type="caution">
    <text evidence="3">The sequence shown here is derived from an EMBL/GenBank/DDBJ whole genome shotgun (WGS) entry which is preliminary data.</text>
</comment>
<keyword evidence="4" id="KW-1185">Reference proteome</keyword>
<dbReference type="SUPFAM" id="SSF89796">
    <property type="entry name" value="CoA-transferase family III (CaiB/BaiF)"/>
    <property type="match status" value="1"/>
</dbReference>
<dbReference type="InterPro" id="IPR044855">
    <property type="entry name" value="CoA-Trfase_III_dom3_sf"/>
</dbReference>
<gene>
    <name evidence="3" type="ORF">BCM14_2410</name>
</gene>